<evidence type="ECO:0000313" key="1">
    <source>
        <dbReference type="EMBL" id="CAI8603983.1"/>
    </source>
</evidence>
<sequence length="253" mass="28971">MQLNLTPAKPRLQLSKDVDEDDVDPTQYRRLIESLRYLCHTRPDLAYSVGMVSRFMQKPKVSHLAAVKRILRYLKGTLDYAILFPAADKGKECKLVGYTNSSWCSDAEYRKLTAGYVFMLCGAPIVWSSRKEPVVALSSCEAEYIVASLCAYQVTWMVNLVEEITGKDHGVITMKIDNMSAINLEKNPIAHGRSKHIKMRFHYLREQIPDGKMNLEHCRTENQITDIMTKGVQVEVFRRLKTMMNIDSLDTMN</sequence>
<dbReference type="PANTHER" id="PTHR11439">
    <property type="entry name" value="GAG-POL-RELATED RETROTRANSPOSON"/>
    <property type="match status" value="1"/>
</dbReference>
<name>A0AAV1A2R8_VICFA</name>
<dbReference type="PANTHER" id="PTHR11439:SF515">
    <property type="entry name" value="GAG-POL POLYPROTEIN"/>
    <property type="match status" value="1"/>
</dbReference>
<dbReference type="AlphaFoldDB" id="A0AAV1A2R8"/>
<dbReference type="InterPro" id="IPR043502">
    <property type="entry name" value="DNA/RNA_pol_sf"/>
</dbReference>
<dbReference type="EMBL" id="OX451738">
    <property type="protein sequence ID" value="CAI8603983.1"/>
    <property type="molecule type" value="Genomic_DNA"/>
</dbReference>
<dbReference type="SUPFAM" id="SSF56672">
    <property type="entry name" value="DNA/RNA polymerases"/>
    <property type="match status" value="1"/>
</dbReference>
<evidence type="ECO:0000313" key="2">
    <source>
        <dbReference type="Proteomes" id="UP001157006"/>
    </source>
</evidence>
<dbReference type="CDD" id="cd09272">
    <property type="entry name" value="RNase_HI_RT_Ty1"/>
    <property type="match status" value="1"/>
</dbReference>
<protein>
    <submittedName>
        <fullName evidence="1">Uncharacterized protein</fullName>
    </submittedName>
</protein>
<proteinExistence type="predicted"/>
<organism evidence="1 2">
    <name type="scientific">Vicia faba</name>
    <name type="common">Broad bean</name>
    <name type="synonym">Faba vulgaris</name>
    <dbReference type="NCBI Taxonomy" id="3906"/>
    <lineage>
        <taxon>Eukaryota</taxon>
        <taxon>Viridiplantae</taxon>
        <taxon>Streptophyta</taxon>
        <taxon>Embryophyta</taxon>
        <taxon>Tracheophyta</taxon>
        <taxon>Spermatophyta</taxon>
        <taxon>Magnoliopsida</taxon>
        <taxon>eudicotyledons</taxon>
        <taxon>Gunneridae</taxon>
        <taxon>Pentapetalae</taxon>
        <taxon>rosids</taxon>
        <taxon>fabids</taxon>
        <taxon>Fabales</taxon>
        <taxon>Fabaceae</taxon>
        <taxon>Papilionoideae</taxon>
        <taxon>50 kb inversion clade</taxon>
        <taxon>NPAAA clade</taxon>
        <taxon>Hologalegina</taxon>
        <taxon>IRL clade</taxon>
        <taxon>Fabeae</taxon>
        <taxon>Vicia</taxon>
    </lineage>
</organism>
<dbReference type="Proteomes" id="UP001157006">
    <property type="component" value="Chromosome 3"/>
</dbReference>
<reference evidence="1 2" key="1">
    <citation type="submission" date="2023-01" db="EMBL/GenBank/DDBJ databases">
        <authorList>
            <person name="Kreplak J."/>
        </authorList>
    </citation>
    <scope>NUCLEOTIDE SEQUENCE [LARGE SCALE GENOMIC DNA]</scope>
</reference>
<gene>
    <name evidence="1" type="ORF">VFH_III111080</name>
</gene>
<accession>A0AAV1A2R8</accession>
<keyword evidence="2" id="KW-1185">Reference proteome</keyword>